<accession>A0A1A8WX83</accession>
<evidence type="ECO:0000313" key="8">
    <source>
        <dbReference type="Proteomes" id="UP000078546"/>
    </source>
</evidence>
<dbReference type="Pfam" id="PF00270">
    <property type="entry name" value="DEAD"/>
    <property type="match status" value="1"/>
</dbReference>
<keyword evidence="1" id="KW-0547">Nucleotide-binding</keyword>
<dbReference type="InterPro" id="IPR001650">
    <property type="entry name" value="Helicase_C-like"/>
</dbReference>
<name>A0A1A8WX83_PLAOA</name>
<feature type="domain" description="Helicase ATP-binding" evidence="5">
    <location>
        <begin position="81"/>
        <end position="262"/>
    </location>
</feature>
<evidence type="ECO:0000256" key="1">
    <source>
        <dbReference type="ARBA" id="ARBA00022741"/>
    </source>
</evidence>
<keyword evidence="3 7" id="KW-0347">Helicase</keyword>
<dbReference type="InterPro" id="IPR027417">
    <property type="entry name" value="P-loop_NTPase"/>
</dbReference>
<dbReference type="InterPro" id="IPR011545">
    <property type="entry name" value="DEAD/DEAH_box_helicase_dom"/>
</dbReference>
<evidence type="ECO:0000256" key="2">
    <source>
        <dbReference type="ARBA" id="ARBA00022801"/>
    </source>
</evidence>
<evidence type="ECO:0000256" key="4">
    <source>
        <dbReference type="ARBA" id="ARBA00022840"/>
    </source>
</evidence>
<dbReference type="InterPro" id="IPR014001">
    <property type="entry name" value="Helicase_ATP-bd"/>
</dbReference>
<dbReference type="Proteomes" id="UP000078546">
    <property type="component" value="Unassembled WGS sequence"/>
</dbReference>
<evidence type="ECO:0000313" key="7">
    <source>
        <dbReference type="EMBL" id="SBS97567.1"/>
    </source>
</evidence>
<dbReference type="AlphaFoldDB" id="A0A1A8WX83"/>
<dbReference type="SUPFAM" id="SSF52540">
    <property type="entry name" value="P-loop containing nucleoside triphosphate hydrolases"/>
    <property type="match status" value="1"/>
</dbReference>
<dbReference type="PANTHER" id="PTHR47961:SF6">
    <property type="entry name" value="DNA-DIRECTED DNA POLYMERASE"/>
    <property type="match status" value="1"/>
</dbReference>
<dbReference type="InterPro" id="IPR050474">
    <property type="entry name" value="Hel308_SKI2-like"/>
</dbReference>
<dbReference type="PANTHER" id="PTHR47961">
    <property type="entry name" value="DNA POLYMERASE THETA, PUTATIVE (AFU_ORTHOLOGUE AFUA_1G05260)-RELATED"/>
    <property type="match status" value="1"/>
</dbReference>
<keyword evidence="4" id="KW-0067">ATP-binding</keyword>
<dbReference type="SMART" id="SM00487">
    <property type="entry name" value="DEXDc"/>
    <property type="match status" value="1"/>
</dbReference>
<reference evidence="8" key="1">
    <citation type="submission" date="2016-05" db="EMBL/GenBank/DDBJ databases">
        <authorList>
            <person name="Naeem Raeece"/>
        </authorList>
    </citation>
    <scope>NUCLEOTIDE SEQUENCE [LARGE SCALE GENOMIC DNA]</scope>
</reference>
<dbReference type="SMART" id="SM00490">
    <property type="entry name" value="HELICc"/>
    <property type="match status" value="1"/>
</dbReference>
<organism evidence="7 8">
    <name type="scientific">Plasmodium ovale curtisi</name>
    <dbReference type="NCBI Taxonomy" id="864141"/>
    <lineage>
        <taxon>Eukaryota</taxon>
        <taxon>Sar</taxon>
        <taxon>Alveolata</taxon>
        <taxon>Apicomplexa</taxon>
        <taxon>Aconoidasida</taxon>
        <taxon>Haemosporida</taxon>
        <taxon>Plasmodiidae</taxon>
        <taxon>Plasmodium</taxon>
        <taxon>Plasmodium (Plasmodium)</taxon>
    </lineage>
</organism>
<dbReference type="GO" id="GO:0004386">
    <property type="term" value="F:helicase activity"/>
    <property type="evidence" value="ECO:0007669"/>
    <property type="project" value="UniProtKB-KW"/>
</dbReference>
<evidence type="ECO:0000259" key="6">
    <source>
        <dbReference type="PROSITE" id="PS51194"/>
    </source>
</evidence>
<sequence length="968" mass="111145">MNGNWMTHLEGILDGKRSYEKSNAENVKVKRASLEPGSNIIEKSYSLSSYNIEKEIVYNYGKEHIYELYPWQGECLNALKNVEWEKGENFIYVAPTSGGKTLISEIFSFEEIKKKRHVFFLFPLNSLINEKMEFFRKVCKGTNIRVGNEIGENDIILCTYEKLNSYLNKKKLGCSTGCETQGAINGLSISPSDAHTNGFLVVVDEFHLIGEKGRGIYIENIISKILYLNRVYPKIKVICMSGTLNNLPRLTKWLNAKTYVSSYRPQQVKEHYICNGGVYEKGNGLSYSYICDVYKFCFSGGSAGTGSCTKTGIESCTKTGIESCTKTGIESCTKTGIESCTKTDIESCTKMDIESCTKTDIESCTKTDIESCTKTDIESFTKTNVGSFFHSDVGCYGETIATPVSCLRDGENAPSCVIQSTIVNFLKNKSATHGGSHTHSLLCLVHHSLRKNLNTLIFCPTKRNCEFYINLINEFFNTIHFEELPEEIKMKRKRLNDKIYRIDKYTYEKMYRLIDNGICYYYSDIGNPVKRLLECAYKEKTIFLFTCTSTLSVGLNLLVDRVLISSPFIAQNFLTITQYKQMIGRAARLKKGDSFLLVEKKHEEKMLETFKENFTNIRSTMHNDSLEEMEKYLIEFFCLMDRSLSLRDVIYALSFSLFYAEVVAEVAVDGKEADSGGEKYMSTPLTSQVGGVLHKYVETNLHEFTKRELLFYERKREEIIIVLHKLITHKCVDIENEKIIVTNFCKALCVSNFTISFGIELLEEVKSYNQLCLYNNFHLCYFCASYNINIASFTYYLPFLKNLLSVISHDRYTTYVIFHILQFDSDIINMLNLKNQHVSFNKNRKVFFSHDSVKNKYNKLYLSILLFLYLIGKETTDICALFKITQDVFHTVLQHTYIHIHLMISFLEQLDWWIMAGLLKTFLQRFRSVQPDSTSCRDRVPLRDVPRWNVAPYFAKGGTKKGAPRALQ</sequence>
<feature type="domain" description="Helicase C-terminal" evidence="6">
    <location>
        <begin position="441"/>
        <end position="625"/>
    </location>
</feature>
<gene>
    <name evidence="7" type="ORF">POVCU1_039200</name>
</gene>
<keyword evidence="2" id="KW-0378">Hydrolase</keyword>
<dbReference type="Gene3D" id="3.40.50.300">
    <property type="entry name" value="P-loop containing nucleotide triphosphate hydrolases"/>
    <property type="match status" value="2"/>
</dbReference>
<protein>
    <submittedName>
        <fullName evidence="7">DEAD/DEAH box helicase, putative</fullName>
    </submittedName>
</protein>
<dbReference type="GO" id="GO:0003676">
    <property type="term" value="F:nucleic acid binding"/>
    <property type="evidence" value="ECO:0007669"/>
    <property type="project" value="InterPro"/>
</dbReference>
<proteinExistence type="predicted"/>
<dbReference type="PROSITE" id="PS51194">
    <property type="entry name" value="HELICASE_CTER"/>
    <property type="match status" value="1"/>
</dbReference>
<evidence type="ECO:0000256" key="3">
    <source>
        <dbReference type="ARBA" id="ARBA00022806"/>
    </source>
</evidence>
<dbReference type="GO" id="GO:0005524">
    <property type="term" value="F:ATP binding"/>
    <property type="evidence" value="ECO:0007669"/>
    <property type="project" value="UniProtKB-KW"/>
</dbReference>
<dbReference type="PROSITE" id="PS51192">
    <property type="entry name" value="HELICASE_ATP_BIND_1"/>
    <property type="match status" value="1"/>
</dbReference>
<evidence type="ECO:0000259" key="5">
    <source>
        <dbReference type="PROSITE" id="PS51192"/>
    </source>
</evidence>
<dbReference type="EMBL" id="FLQV01000723">
    <property type="protein sequence ID" value="SBS97567.1"/>
    <property type="molecule type" value="Genomic_DNA"/>
</dbReference>
<dbReference type="GO" id="GO:0016787">
    <property type="term" value="F:hydrolase activity"/>
    <property type="evidence" value="ECO:0007669"/>
    <property type="project" value="UniProtKB-KW"/>
</dbReference>